<dbReference type="AlphaFoldDB" id="A0A8T0NNZ3"/>
<comment type="caution">
    <text evidence="1">The sequence shown here is derived from an EMBL/GenBank/DDBJ whole genome shotgun (WGS) entry which is preliminary data.</text>
</comment>
<organism evidence="1 2">
    <name type="scientific">Panicum virgatum</name>
    <name type="common">Blackwell switchgrass</name>
    <dbReference type="NCBI Taxonomy" id="38727"/>
    <lineage>
        <taxon>Eukaryota</taxon>
        <taxon>Viridiplantae</taxon>
        <taxon>Streptophyta</taxon>
        <taxon>Embryophyta</taxon>
        <taxon>Tracheophyta</taxon>
        <taxon>Spermatophyta</taxon>
        <taxon>Magnoliopsida</taxon>
        <taxon>Liliopsida</taxon>
        <taxon>Poales</taxon>
        <taxon>Poaceae</taxon>
        <taxon>PACMAD clade</taxon>
        <taxon>Panicoideae</taxon>
        <taxon>Panicodae</taxon>
        <taxon>Paniceae</taxon>
        <taxon>Panicinae</taxon>
        <taxon>Panicum</taxon>
        <taxon>Panicum sect. Hiantes</taxon>
    </lineage>
</organism>
<reference evidence="1" key="1">
    <citation type="submission" date="2020-05" db="EMBL/GenBank/DDBJ databases">
        <title>WGS assembly of Panicum virgatum.</title>
        <authorList>
            <person name="Lovell J.T."/>
            <person name="Jenkins J."/>
            <person name="Shu S."/>
            <person name="Juenger T.E."/>
            <person name="Schmutz J."/>
        </authorList>
    </citation>
    <scope>NUCLEOTIDE SEQUENCE</scope>
    <source>
        <strain evidence="1">AP13</strain>
    </source>
</reference>
<accession>A0A8T0NNZ3</accession>
<keyword evidence="2" id="KW-1185">Reference proteome</keyword>
<proteinExistence type="predicted"/>
<dbReference type="Proteomes" id="UP000823388">
    <property type="component" value="Chromosome 9K"/>
</dbReference>
<gene>
    <name evidence="1" type="ORF">PVAP13_9KG191785</name>
</gene>
<dbReference type="EMBL" id="CM029053">
    <property type="protein sequence ID" value="KAG2548544.1"/>
    <property type="molecule type" value="Genomic_DNA"/>
</dbReference>
<sequence>MAGSFTISVVALQEQAADRGRGQELLDSPIRHHPREKAEAASLLRRAARLLLRQSGPGTCWPALDRAAVARTERSVSTALGKWGVNLEHDPGDLESAHEWKGKGAVGLCRFRPSPGRPFSSLPSSLLPVS</sequence>
<protein>
    <submittedName>
        <fullName evidence="1">Uncharacterized protein</fullName>
    </submittedName>
</protein>
<evidence type="ECO:0000313" key="2">
    <source>
        <dbReference type="Proteomes" id="UP000823388"/>
    </source>
</evidence>
<evidence type="ECO:0000313" key="1">
    <source>
        <dbReference type="EMBL" id="KAG2548544.1"/>
    </source>
</evidence>
<name>A0A8T0NNZ3_PANVG</name>